<dbReference type="KEGG" id="msea:METESE_09530"/>
<organism evidence="3 4">
    <name type="scientific">Mesoterricola sediminis</name>
    <dbReference type="NCBI Taxonomy" id="2927980"/>
    <lineage>
        <taxon>Bacteria</taxon>
        <taxon>Pseudomonadati</taxon>
        <taxon>Acidobacteriota</taxon>
        <taxon>Holophagae</taxon>
        <taxon>Holophagales</taxon>
        <taxon>Holophagaceae</taxon>
        <taxon>Mesoterricola</taxon>
    </lineage>
</organism>
<evidence type="ECO:0000313" key="4">
    <source>
        <dbReference type="Proteomes" id="UP001228113"/>
    </source>
</evidence>
<gene>
    <name evidence="3" type="ORF">METESE_09530</name>
</gene>
<sequence>MYPRFAESRLEEALEDSPVVLLHGPRQSGKTTLARSVGDRRDYAYLSFDDPAILSAATSDPVGFLGDLPDRVILDEVQRVPNLFTPIKMTVDRDRRPGRFLLTGSANVLLVPTLADSLAGRMDILRLHPLAQSEIHGQDNRFLDRLFQADFHVRTLPRLGPALADILCAGGYPSALTRTTPRRRAAWYRDFLETIVQRDVRDLSRIGSLEMLPRLLEVAAGQSARLMNLSDLASPFQKARATIRAYITLLERVFLLEELPPWHSNRLSRLVKTPKVHLCDSGLACALLDVDGVSLWKDKPLLGQVLETFVFQELRRQGDWNERPPRLFHFRDRDNYEVDMVVERGTQELAGVEVKASATVTAADFRGLRKLRDAAGDRFRCGVVLYDGEACVGFGDGLFAVPIRMLWEA</sequence>
<accession>A0AA48KCF2</accession>
<protein>
    <recommendedName>
        <fullName evidence="5">ATP-binding protein</fullName>
    </recommendedName>
</protein>
<dbReference type="PANTHER" id="PTHR43566">
    <property type="entry name" value="CONSERVED PROTEIN"/>
    <property type="match status" value="1"/>
</dbReference>
<dbReference type="InterPro" id="IPR041682">
    <property type="entry name" value="AAA_14"/>
</dbReference>
<dbReference type="Gene3D" id="3.40.50.300">
    <property type="entry name" value="P-loop containing nucleotide triphosphate hydrolases"/>
    <property type="match status" value="1"/>
</dbReference>
<evidence type="ECO:0000313" key="3">
    <source>
        <dbReference type="EMBL" id="BDU75995.1"/>
    </source>
</evidence>
<dbReference type="EMBL" id="AP027081">
    <property type="protein sequence ID" value="BDU75995.1"/>
    <property type="molecule type" value="Genomic_DNA"/>
</dbReference>
<evidence type="ECO:0000259" key="1">
    <source>
        <dbReference type="Pfam" id="PF13173"/>
    </source>
</evidence>
<keyword evidence="4" id="KW-1185">Reference proteome</keyword>
<proteinExistence type="predicted"/>
<dbReference type="PANTHER" id="PTHR43566:SF2">
    <property type="entry name" value="DUF4143 DOMAIN-CONTAINING PROTEIN"/>
    <property type="match status" value="1"/>
</dbReference>
<evidence type="ECO:0000259" key="2">
    <source>
        <dbReference type="Pfam" id="PF13635"/>
    </source>
</evidence>
<feature type="domain" description="DUF4143" evidence="2">
    <location>
        <begin position="197"/>
        <end position="357"/>
    </location>
</feature>
<dbReference type="Pfam" id="PF13635">
    <property type="entry name" value="DUF4143"/>
    <property type="match status" value="1"/>
</dbReference>
<dbReference type="InterPro" id="IPR025420">
    <property type="entry name" value="DUF4143"/>
</dbReference>
<feature type="domain" description="AAA" evidence="1">
    <location>
        <begin position="17"/>
        <end position="135"/>
    </location>
</feature>
<dbReference type="InterPro" id="IPR027417">
    <property type="entry name" value="P-loop_NTPase"/>
</dbReference>
<dbReference type="Proteomes" id="UP001228113">
    <property type="component" value="Chromosome"/>
</dbReference>
<reference evidence="3" key="1">
    <citation type="journal article" date="2023" name="Int. J. Syst. Evol. Microbiol.">
        <title>Mesoterricola silvestris gen. nov., sp. nov., Mesoterricola sediminis sp. nov., Geothrix oryzae sp. nov., Geothrix edaphica sp. nov., Geothrix rubra sp. nov., and Geothrix limicola sp. nov., six novel members of Acidobacteriota isolated from soils.</title>
        <authorList>
            <person name="Itoh H."/>
            <person name="Sugisawa Y."/>
            <person name="Mise K."/>
            <person name="Xu Z."/>
            <person name="Kuniyasu M."/>
            <person name="Ushijima N."/>
            <person name="Kawano K."/>
            <person name="Kobayashi E."/>
            <person name="Shiratori Y."/>
            <person name="Masuda Y."/>
            <person name="Senoo K."/>
        </authorList>
    </citation>
    <scope>NUCLEOTIDE SEQUENCE</scope>
    <source>
        <strain evidence="3">W786</strain>
    </source>
</reference>
<dbReference type="AlphaFoldDB" id="A0AA48KCF2"/>
<name>A0AA48KCF2_9BACT</name>
<dbReference type="SUPFAM" id="SSF52540">
    <property type="entry name" value="P-loop containing nucleoside triphosphate hydrolases"/>
    <property type="match status" value="1"/>
</dbReference>
<evidence type="ECO:0008006" key="5">
    <source>
        <dbReference type="Google" id="ProtNLM"/>
    </source>
</evidence>
<dbReference type="Pfam" id="PF13173">
    <property type="entry name" value="AAA_14"/>
    <property type="match status" value="1"/>
</dbReference>